<feature type="domain" description="Cupin type-1" evidence="9">
    <location>
        <begin position="10"/>
        <end position="104"/>
    </location>
</feature>
<keyword evidence="3 8" id="KW-0052">Apoplast</keyword>
<dbReference type="SMART" id="SM00835">
    <property type="entry name" value="Cupin_1"/>
    <property type="match status" value="1"/>
</dbReference>
<accession>A0AA89AMI9</accession>
<evidence type="ECO:0000256" key="1">
    <source>
        <dbReference type="ARBA" id="ARBA00004271"/>
    </source>
</evidence>
<dbReference type="EMBL" id="JAVXUP010001799">
    <property type="protein sequence ID" value="KAK3008012.1"/>
    <property type="molecule type" value="Genomic_DNA"/>
</dbReference>
<dbReference type="GO" id="GO:0048046">
    <property type="term" value="C:apoplast"/>
    <property type="evidence" value="ECO:0007669"/>
    <property type="project" value="UniProtKB-SubCell"/>
</dbReference>
<keyword evidence="6 7" id="KW-0464">Manganese</keyword>
<evidence type="ECO:0000256" key="3">
    <source>
        <dbReference type="ARBA" id="ARBA00022523"/>
    </source>
</evidence>
<comment type="caution">
    <text evidence="10">The sequence shown here is derived from an EMBL/GenBank/DDBJ whole genome shotgun (WGS) entry which is preliminary data.</text>
</comment>
<evidence type="ECO:0000256" key="2">
    <source>
        <dbReference type="ARBA" id="ARBA00007456"/>
    </source>
</evidence>
<dbReference type="SUPFAM" id="SSF51182">
    <property type="entry name" value="RmlC-like cupins"/>
    <property type="match status" value="1"/>
</dbReference>
<proteinExistence type="inferred from homology"/>
<organism evidence="10 11">
    <name type="scientific">Escallonia herrerae</name>
    <dbReference type="NCBI Taxonomy" id="1293975"/>
    <lineage>
        <taxon>Eukaryota</taxon>
        <taxon>Viridiplantae</taxon>
        <taxon>Streptophyta</taxon>
        <taxon>Embryophyta</taxon>
        <taxon>Tracheophyta</taxon>
        <taxon>Spermatophyta</taxon>
        <taxon>Magnoliopsida</taxon>
        <taxon>eudicotyledons</taxon>
        <taxon>Gunneridae</taxon>
        <taxon>Pentapetalae</taxon>
        <taxon>asterids</taxon>
        <taxon>campanulids</taxon>
        <taxon>Escalloniales</taxon>
        <taxon>Escalloniaceae</taxon>
        <taxon>Escallonia</taxon>
    </lineage>
</organism>
<dbReference type="Proteomes" id="UP001188597">
    <property type="component" value="Unassembled WGS sequence"/>
</dbReference>
<keyword evidence="11" id="KW-1185">Reference proteome</keyword>
<reference evidence="10" key="1">
    <citation type="submission" date="2022-12" db="EMBL/GenBank/DDBJ databases">
        <title>Draft genome assemblies for two species of Escallonia (Escalloniales).</title>
        <authorList>
            <person name="Chanderbali A."/>
            <person name="Dervinis C."/>
            <person name="Anghel I."/>
            <person name="Soltis D."/>
            <person name="Soltis P."/>
            <person name="Zapata F."/>
        </authorList>
    </citation>
    <scope>NUCLEOTIDE SEQUENCE</scope>
    <source>
        <strain evidence="10">UCBG64.0493</strain>
        <tissue evidence="10">Leaf</tissue>
    </source>
</reference>
<protein>
    <recommendedName>
        <fullName evidence="8">Germin-like protein</fullName>
    </recommendedName>
</protein>
<evidence type="ECO:0000256" key="4">
    <source>
        <dbReference type="ARBA" id="ARBA00022525"/>
    </source>
</evidence>
<dbReference type="GO" id="GO:0030145">
    <property type="term" value="F:manganese ion binding"/>
    <property type="evidence" value="ECO:0007669"/>
    <property type="project" value="UniProtKB-UniRule"/>
</dbReference>
<evidence type="ECO:0000256" key="8">
    <source>
        <dbReference type="RuleBase" id="RU366015"/>
    </source>
</evidence>
<feature type="binding site" evidence="7">
    <location>
        <position position="63"/>
    </location>
    <ligand>
        <name>Mn(2+)</name>
        <dbReference type="ChEBI" id="CHEBI:29035"/>
    </ligand>
</feature>
<dbReference type="PRINTS" id="PR00325">
    <property type="entry name" value="GERMIN"/>
</dbReference>
<dbReference type="PANTHER" id="PTHR31238">
    <property type="entry name" value="GERMIN-LIKE PROTEIN SUBFAMILY 3 MEMBER 3"/>
    <property type="match status" value="1"/>
</dbReference>
<dbReference type="InterPro" id="IPR014710">
    <property type="entry name" value="RmlC-like_jellyroll"/>
</dbReference>
<evidence type="ECO:0000313" key="11">
    <source>
        <dbReference type="Proteomes" id="UP001188597"/>
    </source>
</evidence>
<evidence type="ECO:0000256" key="7">
    <source>
        <dbReference type="PIRSR" id="PIRSR601929-2"/>
    </source>
</evidence>
<dbReference type="InterPro" id="IPR006045">
    <property type="entry name" value="Cupin_1"/>
</dbReference>
<evidence type="ECO:0000313" key="10">
    <source>
        <dbReference type="EMBL" id="KAK3008012.1"/>
    </source>
</evidence>
<dbReference type="AlphaFoldDB" id="A0AA89AMI9"/>
<name>A0AA89AMI9_9ASTE</name>
<sequence>MARASPWRSSNLLRVASTRPHATGLLFVVEGSLEVGFVDNTNKLYTQTLQAGDVFIFPKSLIHYQFNADASKAAMAIAAFGTANGGSVSIPATMFEDGTDDDGDFGKGS</sequence>
<comment type="subcellular location">
    <subcellularLocation>
        <location evidence="1 8">Secreted</location>
        <location evidence="1 8">Extracellular space</location>
        <location evidence="1 8">Apoplast</location>
    </subcellularLocation>
</comment>
<gene>
    <name evidence="10" type="ORF">RJ639_014479</name>
</gene>
<dbReference type="Gene3D" id="2.60.120.10">
    <property type="entry name" value="Jelly Rolls"/>
    <property type="match status" value="1"/>
</dbReference>
<comment type="similarity">
    <text evidence="2 8">Belongs to the germin family.</text>
</comment>
<evidence type="ECO:0000256" key="5">
    <source>
        <dbReference type="ARBA" id="ARBA00022723"/>
    </source>
</evidence>
<dbReference type="Pfam" id="PF00190">
    <property type="entry name" value="Cupin_1"/>
    <property type="match status" value="1"/>
</dbReference>
<keyword evidence="4 8" id="KW-0964">Secreted</keyword>
<dbReference type="InterPro" id="IPR001929">
    <property type="entry name" value="Germin"/>
</dbReference>
<evidence type="ECO:0000256" key="6">
    <source>
        <dbReference type="ARBA" id="ARBA00023211"/>
    </source>
</evidence>
<evidence type="ECO:0000259" key="9">
    <source>
        <dbReference type="SMART" id="SM00835"/>
    </source>
</evidence>
<keyword evidence="5 7" id="KW-0479">Metal-binding</keyword>
<dbReference type="InterPro" id="IPR011051">
    <property type="entry name" value="RmlC_Cupin_sf"/>
</dbReference>